<feature type="non-terminal residue" evidence="6">
    <location>
        <position position="377"/>
    </location>
</feature>
<proteinExistence type="predicted"/>
<dbReference type="Gene3D" id="4.10.1100.10">
    <property type="entry name" value="Transcription factor, SBP-box domain"/>
    <property type="match status" value="1"/>
</dbReference>
<dbReference type="PANTHER" id="PTHR31251:SF169">
    <property type="entry name" value="SQUAMOSA PROMOTER-BINDING-LIKE PROTEIN 8"/>
    <property type="match status" value="1"/>
</dbReference>
<dbReference type="Pfam" id="PF03110">
    <property type="entry name" value="SBP"/>
    <property type="match status" value="1"/>
</dbReference>
<keyword evidence="1" id="KW-0479">Metal-binding</keyword>
<dbReference type="AlphaFoldDB" id="A0A1D1ZTC0"/>
<evidence type="ECO:0000256" key="3">
    <source>
        <dbReference type="ARBA" id="ARBA00022833"/>
    </source>
</evidence>
<evidence type="ECO:0000313" key="6">
    <source>
        <dbReference type="EMBL" id="JAT70200.1"/>
    </source>
</evidence>
<evidence type="ECO:0000256" key="4">
    <source>
        <dbReference type="SAM" id="MobiDB-lite"/>
    </source>
</evidence>
<keyword evidence="3" id="KW-0862">Zinc</keyword>
<feature type="compositionally biased region" description="Low complexity" evidence="4">
    <location>
        <begin position="346"/>
        <end position="359"/>
    </location>
</feature>
<dbReference type="InterPro" id="IPR044817">
    <property type="entry name" value="SBP-like"/>
</dbReference>
<evidence type="ECO:0000256" key="2">
    <source>
        <dbReference type="ARBA" id="ARBA00022771"/>
    </source>
</evidence>
<gene>
    <name evidence="6" type="ORF">g.11886</name>
</gene>
<dbReference type="SUPFAM" id="SSF103612">
    <property type="entry name" value="SBT domain"/>
    <property type="match status" value="1"/>
</dbReference>
<dbReference type="EMBL" id="GDKF01008422">
    <property type="protein sequence ID" value="JAT70200.1"/>
    <property type="molecule type" value="Transcribed_RNA"/>
</dbReference>
<feature type="domain" description="SBP-type" evidence="5">
    <location>
        <begin position="86"/>
        <end position="163"/>
    </location>
</feature>
<keyword evidence="2" id="KW-0863">Zinc-finger</keyword>
<name>A0A1D1ZTC0_AUXPR</name>
<dbReference type="GO" id="GO:0003677">
    <property type="term" value="F:DNA binding"/>
    <property type="evidence" value="ECO:0007669"/>
    <property type="project" value="InterPro"/>
</dbReference>
<feature type="region of interest" description="Disordered" evidence="4">
    <location>
        <begin position="157"/>
        <end position="209"/>
    </location>
</feature>
<dbReference type="InterPro" id="IPR036893">
    <property type="entry name" value="SBP_sf"/>
</dbReference>
<feature type="compositionally biased region" description="Basic residues" evidence="4">
    <location>
        <begin position="158"/>
        <end position="169"/>
    </location>
</feature>
<dbReference type="GO" id="GO:0005634">
    <property type="term" value="C:nucleus"/>
    <property type="evidence" value="ECO:0007669"/>
    <property type="project" value="InterPro"/>
</dbReference>
<feature type="non-terminal residue" evidence="6">
    <location>
        <position position="1"/>
    </location>
</feature>
<protein>
    <recommendedName>
        <fullName evidence="5">SBP-type domain-containing protein</fullName>
    </recommendedName>
</protein>
<dbReference type="PROSITE" id="PS51141">
    <property type="entry name" value="ZF_SBP"/>
    <property type="match status" value="1"/>
</dbReference>
<reference evidence="6" key="1">
    <citation type="submission" date="2015-08" db="EMBL/GenBank/DDBJ databases">
        <authorList>
            <person name="Babu N.S."/>
            <person name="Beckwith C.J."/>
            <person name="Beseler K.G."/>
            <person name="Brison A."/>
            <person name="Carone J.V."/>
            <person name="Caskin T.P."/>
            <person name="Diamond M."/>
            <person name="Durham M.E."/>
            <person name="Foxe J.M."/>
            <person name="Go M."/>
            <person name="Henderson B.A."/>
            <person name="Jones I.B."/>
            <person name="McGettigan J.A."/>
            <person name="Micheletti S.J."/>
            <person name="Nasrallah M.E."/>
            <person name="Ortiz D."/>
            <person name="Piller C.R."/>
            <person name="Privatt S.R."/>
            <person name="Schneider S.L."/>
            <person name="Sharp S."/>
            <person name="Smith T.C."/>
            <person name="Stanton J.D."/>
            <person name="Ullery H.E."/>
            <person name="Wilson R.J."/>
            <person name="Serrano M.G."/>
            <person name="Buck G."/>
            <person name="Lee V."/>
            <person name="Wang Y."/>
            <person name="Carvalho R."/>
            <person name="Voegtly L."/>
            <person name="Shi R."/>
            <person name="Duckworth R."/>
            <person name="Johnson A."/>
            <person name="Loviza R."/>
            <person name="Walstead R."/>
            <person name="Shah Z."/>
            <person name="Kiflezghi M."/>
            <person name="Wade K."/>
            <person name="Ball S.L."/>
            <person name="Bradley K.W."/>
            <person name="Asai D.J."/>
            <person name="Bowman C.A."/>
            <person name="Russell D.A."/>
            <person name="Pope W.H."/>
            <person name="Jacobs-Sera D."/>
            <person name="Hendrix R.W."/>
            <person name="Hatfull G.F."/>
        </authorList>
    </citation>
    <scope>NUCLEOTIDE SEQUENCE</scope>
</reference>
<evidence type="ECO:0000256" key="1">
    <source>
        <dbReference type="ARBA" id="ARBA00022723"/>
    </source>
</evidence>
<accession>A0A1D1ZTC0</accession>
<evidence type="ECO:0000259" key="5">
    <source>
        <dbReference type="PROSITE" id="PS51141"/>
    </source>
</evidence>
<dbReference type="GO" id="GO:0008270">
    <property type="term" value="F:zinc ion binding"/>
    <property type="evidence" value="ECO:0007669"/>
    <property type="project" value="UniProtKB-KW"/>
</dbReference>
<feature type="region of interest" description="Disordered" evidence="4">
    <location>
        <begin position="333"/>
        <end position="359"/>
    </location>
</feature>
<dbReference type="PANTHER" id="PTHR31251">
    <property type="entry name" value="SQUAMOSA PROMOTER-BINDING-LIKE PROTEIN 4"/>
    <property type="match status" value="1"/>
</dbReference>
<sequence>APIVVNLSVATVCRNMAEVTMCDVGKAVHLRSTNELERGLRTELHVPWSTQDFEWDSGALRASSKASSRVHEAETERGQELGTRSRNQCRVAGCNTSLSLQKFYYQRYMICPYHAAVASITIGGVASRFCQQCGKFQPLADFDDEKRTCRHRLEMHNARRRKKPVRRAKAPAERAARRAAAAAAGPPPASVSVHSNSTPEDSAYLTLDTAGTDGMTDSGMLSHNSSSKGDSAGTTPLAKLYMDSWDSAQPMDDGLLSFLDPIPALSCPLMSDPPSSTLGLSTEDLDGILDDLFGGLAAETGLGVDVGAGARMSACAWPSSTAATAASGAWDGSEASAGTAVRGPDASPAPGGPRTAAAGTPASYMGAAAAFAAGGPP</sequence>
<organism evidence="6">
    <name type="scientific">Auxenochlorella protothecoides</name>
    <name type="common">Green microalga</name>
    <name type="synonym">Chlorella protothecoides</name>
    <dbReference type="NCBI Taxonomy" id="3075"/>
    <lineage>
        <taxon>Eukaryota</taxon>
        <taxon>Viridiplantae</taxon>
        <taxon>Chlorophyta</taxon>
        <taxon>core chlorophytes</taxon>
        <taxon>Trebouxiophyceae</taxon>
        <taxon>Chlorellales</taxon>
        <taxon>Chlorellaceae</taxon>
        <taxon>Auxenochlorella</taxon>
    </lineage>
</organism>
<dbReference type="InterPro" id="IPR004333">
    <property type="entry name" value="SBP_dom"/>
</dbReference>